<dbReference type="AlphaFoldDB" id="A0A2P2NYG0"/>
<name>A0A2P2NYG0_RHIMU</name>
<keyword evidence="2" id="KW-1133">Transmembrane helix</keyword>
<feature type="region of interest" description="Disordered" evidence="1">
    <location>
        <begin position="17"/>
        <end position="38"/>
    </location>
</feature>
<evidence type="ECO:0000256" key="1">
    <source>
        <dbReference type="SAM" id="MobiDB-lite"/>
    </source>
</evidence>
<accession>A0A2P2NYG0</accession>
<reference evidence="3" key="1">
    <citation type="submission" date="2018-02" db="EMBL/GenBank/DDBJ databases">
        <title>Rhizophora mucronata_Transcriptome.</title>
        <authorList>
            <person name="Meera S.P."/>
            <person name="Sreeshan A."/>
            <person name="Augustine A."/>
        </authorList>
    </citation>
    <scope>NUCLEOTIDE SEQUENCE</scope>
    <source>
        <tissue evidence="3">Leaf</tissue>
    </source>
</reference>
<evidence type="ECO:0000256" key="2">
    <source>
        <dbReference type="SAM" id="Phobius"/>
    </source>
</evidence>
<proteinExistence type="predicted"/>
<sequence length="114" mass="12792">MEATTVEDIKVLQTLQEESNNNAIPGPEQVEHHTDGMSSFVTENAQTSEQAANFQDIKGPLERHLGQISRQNKTSIWLLAFIAIITSWPLLESAFGIFLGKKLRNALRATVFRR</sequence>
<protein>
    <submittedName>
        <fullName evidence="3">Embryogenesis-associated protein EMB8</fullName>
    </submittedName>
</protein>
<keyword evidence="2" id="KW-0472">Membrane</keyword>
<keyword evidence="2" id="KW-0812">Transmembrane</keyword>
<evidence type="ECO:0000313" key="3">
    <source>
        <dbReference type="EMBL" id="MBX47494.1"/>
    </source>
</evidence>
<organism evidence="3">
    <name type="scientific">Rhizophora mucronata</name>
    <name type="common">Asiatic mangrove</name>
    <dbReference type="NCBI Taxonomy" id="61149"/>
    <lineage>
        <taxon>Eukaryota</taxon>
        <taxon>Viridiplantae</taxon>
        <taxon>Streptophyta</taxon>
        <taxon>Embryophyta</taxon>
        <taxon>Tracheophyta</taxon>
        <taxon>Spermatophyta</taxon>
        <taxon>Magnoliopsida</taxon>
        <taxon>eudicotyledons</taxon>
        <taxon>Gunneridae</taxon>
        <taxon>Pentapetalae</taxon>
        <taxon>rosids</taxon>
        <taxon>fabids</taxon>
        <taxon>Malpighiales</taxon>
        <taxon>Rhizophoraceae</taxon>
        <taxon>Rhizophora</taxon>
    </lineage>
</organism>
<feature type="transmembrane region" description="Helical" evidence="2">
    <location>
        <begin position="76"/>
        <end position="99"/>
    </location>
</feature>
<dbReference type="EMBL" id="GGEC01067010">
    <property type="protein sequence ID" value="MBX47494.1"/>
    <property type="molecule type" value="Transcribed_RNA"/>
</dbReference>